<dbReference type="SUPFAM" id="SSF51316">
    <property type="entry name" value="Mss4-like"/>
    <property type="match status" value="1"/>
</dbReference>
<reference evidence="2 3" key="1">
    <citation type="submission" date="2018-06" db="EMBL/GenBank/DDBJ databases">
        <title>Combined omics and stable isotope probing to characterize newly discovered Mariana Back-Arc vent microbial communities.</title>
        <authorList>
            <person name="Trembath-Reichert E."/>
            <person name="Huber J.A."/>
        </authorList>
    </citation>
    <scope>NUCLEOTIDE SEQUENCE [LARGE SCALE GENOMIC DNA]</scope>
    <source>
        <strain evidence="2">MAG 58</strain>
    </source>
</reference>
<feature type="compositionally biased region" description="Polar residues" evidence="1">
    <location>
        <begin position="37"/>
        <end position="55"/>
    </location>
</feature>
<evidence type="ECO:0000256" key="1">
    <source>
        <dbReference type="SAM" id="MobiDB-lite"/>
    </source>
</evidence>
<feature type="region of interest" description="Disordered" evidence="1">
    <location>
        <begin position="33"/>
        <end position="55"/>
    </location>
</feature>
<protein>
    <submittedName>
        <fullName evidence="2">Uncharacterized protein</fullName>
    </submittedName>
</protein>
<name>A0A432GNM6_9DELT</name>
<evidence type="ECO:0000313" key="2">
    <source>
        <dbReference type="EMBL" id="RTZ85132.1"/>
    </source>
</evidence>
<organism evidence="2 3">
    <name type="scientific">SAR324 cluster bacterium</name>
    <dbReference type="NCBI Taxonomy" id="2024889"/>
    <lineage>
        <taxon>Bacteria</taxon>
        <taxon>Deltaproteobacteria</taxon>
        <taxon>SAR324 cluster</taxon>
    </lineage>
</organism>
<proteinExistence type="predicted"/>
<gene>
    <name evidence="2" type="ORF">DSY96_05235</name>
</gene>
<dbReference type="AlphaFoldDB" id="A0A432GNM6"/>
<evidence type="ECO:0000313" key="3">
    <source>
        <dbReference type="Proteomes" id="UP000287917"/>
    </source>
</evidence>
<accession>A0A432GNM6</accession>
<dbReference type="InterPro" id="IPR011057">
    <property type="entry name" value="Mss4-like_sf"/>
</dbReference>
<sequence>MSKKSTTPDTIQVRLGTFESDVMEHPTAHFFVGSKANGDNITDDLPQNGSNKPNS</sequence>
<comment type="caution">
    <text evidence="2">The sequence shown here is derived from an EMBL/GenBank/DDBJ whole genome shotgun (WGS) entry which is preliminary data.</text>
</comment>
<dbReference type="Proteomes" id="UP000287917">
    <property type="component" value="Unassembled WGS sequence"/>
</dbReference>
<dbReference type="EMBL" id="QNZK01000181">
    <property type="protein sequence ID" value="RTZ85132.1"/>
    <property type="molecule type" value="Genomic_DNA"/>
</dbReference>